<dbReference type="Gene3D" id="2.60.40.2030">
    <property type="match status" value="1"/>
</dbReference>
<reference evidence="2" key="1">
    <citation type="submission" date="2019-02" db="EMBL/GenBank/DDBJ databases">
        <title>Draft genome sequence of Dolichospermum planctonicum NIES-80.</title>
        <authorList>
            <person name="Yamaguchi H."/>
            <person name="Suzuki S."/>
            <person name="Kawachi M."/>
        </authorList>
    </citation>
    <scope>NUCLEOTIDE SEQUENCE [LARGE SCALE GENOMIC DNA]</scope>
    <source>
        <strain evidence="2">NIES-80</strain>
    </source>
</reference>
<dbReference type="Proteomes" id="UP000299367">
    <property type="component" value="Unassembled WGS sequence"/>
</dbReference>
<accession>A0A480AGS2</accession>
<evidence type="ECO:0000313" key="2">
    <source>
        <dbReference type="Proteomes" id="UP000299367"/>
    </source>
</evidence>
<organism evidence="1 2">
    <name type="scientific">Dolichospermum planctonicum</name>
    <dbReference type="NCBI Taxonomy" id="136072"/>
    <lineage>
        <taxon>Bacteria</taxon>
        <taxon>Bacillati</taxon>
        <taxon>Cyanobacteriota</taxon>
        <taxon>Cyanophyceae</taxon>
        <taxon>Nostocales</taxon>
        <taxon>Aphanizomenonaceae</taxon>
        <taxon>Dolichospermum</taxon>
    </lineage>
</organism>
<dbReference type="InterPro" id="IPR038081">
    <property type="entry name" value="CalX-like_sf"/>
</dbReference>
<evidence type="ECO:0000313" key="1">
    <source>
        <dbReference type="EMBL" id="GCL43999.1"/>
    </source>
</evidence>
<comment type="caution">
    <text evidence="1">The sequence shown here is derived from an EMBL/GenBank/DDBJ whole genome shotgun (WGS) entry which is preliminary data.</text>
</comment>
<protein>
    <recommendedName>
        <fullName evidence="3">Calx-beta domain-containing protein</fullName>
    </recommendedName>
</protein>
<proteinExistence type="predicted"/>
<dbReference type="RefSeq" id="WP_201275491.1">
    <property type="nucleotide sequence ID" value="NZ_BJCF01000062.1"/>
</dbReference>
<sequence length="154" mass="16282">MTFPNITLELSPSSVFEDGTTNLVYTFTRTGITTSALTVNYSITGTADSSDYTGATPGTGKTITFAAGASTATLTIDPTVDTLIESDETVTLTLLPFSGTIANTISESASGGFGVTEKLYYIPHSAPQTVTEVNYVEKKLKRASKQTYKVKKGI</sequence>
<dbReference type="EMBL" id="BJCF01000062">
    <property type="protein sequence ID" value="GCL43999.1"/>
    <property type="molecule type" value="Genomic_DNA"/>
</dbReference>
<dbReference type="SUPFAM" id="SSF141072">
    <property type="entry name" value="CalX-like"/>
    <property type="match status" value="1"/>
</dbReference>
<name>A0A480AGS2_9CYAN</name>
<gene>
    <name evidence="1" type="ORF">NIES80_37210</name>
</gene>
<dbReference type="AlphaFoldDB" id="A0A480AGS2"/>
<evidence type="ECO:0008006" key="3">
    <source>
        <dbReference type="Google" id="ProtNLM"/>
    </source>
</evidence>